<name>A0AAW9R155_9CHRO</name>
<dbReference type="InterPro" id="IPR019734">
    <property type="entry name" value="TPR_rpt"/>
</dbReference>
<keyword evidence="2 3" id="KW-0802">TPR repeat</keyword>
<evidence type="ECO:0000256" key="2">
    <source>
        <dbReference type="ARBA" id="ARBA00022803"/>
    </source>
</evidence>
<feature type="chain" id="PRO_5043768414" evidence="4">
    <location>
        <begin position="20"/>
        <end position="298"/>
    </location>
</feature>
<dbReference type="Proteomes" id="UP001328733">
    <property type="component" value="Unassembled WGS sequence"/>
</dbReference>
<feature type="repeat" description="TPR" evidence="3">
    <location>
        <begin position="149"/>
        <end position="182"/>
    </location>
</feature>
<feature type="signal peptide" evidence="4">
    <location>
        <begin position="1"/>
        <end position="19"/>
    </location>
</feature>
<protein>
    <submittedName>
        <fullName evidence="5">Tetratricopeptide repeat protein</fullName>
    </submittedName>
</protein>
<dbReference type="Pfam" id="PF13432">
    <property type="entry name" value="TPR_16"/>
    <property type="match status" value="1"/>
</dbReference>
<dbReference type="PANTHER" id="PTHR44943:SF8">
    <property type="entry name" value="TPR REPEAT-CONTAINING PROTEIN MJ0263"/>
    <property type="match status" value="1"/>
</dbReference>
<dbReference type="EMBL" id="JBAFSM010000080">
    <property type="protein sequence ID" value="MEG3440198.1"/>
    <property type="molecule type" value="Genomic_DNA"/>
</dbReference>
<accession>A0AAW9R155</accession>
<dbReference type="SMART" id="SM00028">
    <property type="entry name" value="TPR"/>
    <property type="match status" value="5"/>
</dbReference>
<dbReference type="RefSeq" id="WP_332867668.1">
    <property type="nucleotide sequence ID" value="NZ_JBAFSM010000080.1"/>
</dbReference>
<keyword evidence="4" id="KW-0732">Signal</keyword>
<dbReference type="Pfam" id="PF13414">
    <property type="entry name" value="TPR_11"/>
    <property type="match status" value="1"/>
</dbReference>
<dbReference type="PROSITE" id="PS50005">
    <property type="entry name" value="TPR"/>
    <property type="match status" value="4"/>
</dbReference>
<feature type="repeat" description="TPR" evidence="3">
    <location>
        <begin position="183"/>
        <end position="216"/>
    </location>
</feature>
<keyword evidence="1" id="KW-0677">Repeat</keyword>
<proteinExistence type="predicted"/>
<organism evidence="5 6">
    <name type="scientific">Pannus brasiliensis CCIBt3594</name>
    <dbReference type="NCBI Taxonomy" id="1427578"/>
    <lineage>
        <taxon>Bacteria</taxon>
        <taxon>Bacillati</taxon>
        <taxon>Cyanobacteriota</taxon>
        <taxon>Cyanophyceae</taxon>
        <taxon>Oscillatoriophycideae</taxon>
        <taxon>Chroococcales</taxon>
        <taxon>Microcystaceae</taxon>
        <taxon>Pannus</taxon>
    </lineage>
</organism>
<comment type="caution">
    <text evidence="5">The sequence shown here is derived from an EMBL/GenBank/DDBJ whole genome shotgun (WGS) entry which is preliminary data.</text>
</comment>
<feature type="repeat" description="TPR" evidence="3">
    <location>
        <begin position="79"/>
        <end position="112"/>
    </location>
</feature>
<dbReference type="AlphaFoldDB" id="A0AAW9R155"/>
<evidence type="ECO:0000256" key="1">
    <source>
        <dbReference type="ARBA" id="ARBA00022737"/>
    </source>
</evidence>
<gene>
    <name evidence="5" type="ORF">V0288_23920</name>
</gene>
<dbReference type="Pfam" id="PF13181">
    <property type="entry name" value="TPR_8"/>
    <property type="match status" value="1"/>
</dbReference>
<dbReference type="InterPro" id="IPR011990">
    <property type="entry name" value="TPR-like_helical_dom_sf"/>
</dbReference>
<evidence type="ECO:0000256" key="4">
    <source>
        <dbReference type="SAM" id="SignalP"/>
    </source>
</evidence>
<dbReference type="SUPFAM" id="SSF48452">
    <property type="entry name" value="TPR-like"/>
    <property type="match status" value="2"/>
</dbReference>
<evidence type="ECO:0000313" key="6">
    <source>
        <dbReference type="Proteomes" id="UP001328733"/>
    </source>
</evidence>
<dbReference type="PANTHER" id="PTHR44943">
    <property type="entry name" value="CELLULOSE SYNTHASE OPERON PROTEIN C"/>
    <property type="match status" value="1"/>
</dbReference>
<dbReference type="Gene3D" id="1.25.40.10">
    <property type="entry name" value="Tetratricopeptide repeat domain"/>
    <property type="match status" value="2"/>
</dbReference>
<reference evidence="5 6" key="1">
    <citation type="submission" date="2024-01" db="EMBL/GenBank/DDBJ databases">
        <title>Genomic insights into the taxonomy and metabolism of the cyanobacterium Pannus brasiliensis CCIBt3594.</title>
        <authorList>
            <person name="Machado M."/>
            <person name="Botero N.B."/>
            <person name="Andreote A.P.D."/>
            <person name="Feitosa A.M.T."/>
            <person name="Popin R."/>
            <person name="Sivonen K."/>
            <person name="Fiore M.F."/>
        </authorList>
    </citation>
    <scope>NUCLEOTIDE SEQUENCE [LARGE SCALE GENOMIC DNA]</scope>
    <source>
        <strain evidence="5 6">CCIBt3594</strain>
    </source>
</reference>
<dbReference type="InterPro" id="IPR051685">
    <property type="entry name" value="Ycf3/AcsC/BcsC/TPR_MFPF"/>
</dbReference>
<evidence type="ECO:0000313" key="5">
    <source>
        <dbReference type="EMBL" id="MEG3440198.1"/>
    </source>
</evidence>
<keyword evidence="6" id="KW-1185">Reference proteome</keyword>
<feature type="repeat" description="TPR" evidence="3">
    <location>
        <begin position="115"/>
        <end position="148"/>
    </location>
</feature>
<evidence type="ECO:0000256" key="3">
    <source>
        <dbReference type="PROSITE-ProRule" id="PRU00339"/>
    </source>
</evidence>
<sequence>MPKFNFLSVSLAVFLGVQAATLPALSQALLPYTLEPNPEEMEQAGIEVAEEAIQLARFQRPEAALSRARLAVQLAPDLYQTWFILGGLYLQLDKVDPGIEALQQSLAIAPDDAKANIKFSLGSAYFQKKDYQAAISELEAGLKLNPNSSPALFDLGNAYFKLEKFPESIAAYERAVKNDGKFWPAMNNIGLVKYEQGNIDAALERWRTVLKIDPKQAEPELAIATALYKKGKTQEAITLAQSALSRDSRYAKLSFLEQNLWGKKLLADAETFFANPKMKDFLAKLPEPPAPGENEEGE</sequence>